<protein>
    <submittedName>
        <fullName evidence="1">Bm13100</fullName>
    </submittedName>
</protein>
<reference evidence="1" key="2">
    <citation type="submission" date="2012-12" db="EMBL/GenBank/DDBJ databases">
        <authorList>
            <consortium name="WormBase Consortium"/>
            <person name="Ghedin E."/>
            <person name="Paulini M."/>
        </authorList>
    </citation>
    <scope>NUCLEOTIDE SEQUENCE</scope>
    <source>
        <strain evidence="1">FR3</strain>
    </source>
</reference>
<organism evidence="1">
    <name type="scientific">Brugia malayi</name>
    <name type="common">Filarial nematode worm</name>
    <dbReference type="NCBI Taxonomy" id="6279"/>
    <lineage>
        <taxon>Eukaryota</taxon>
        <taxon>Metazoa</taxon>
        <taxon>Ecdysozoa</taxon>
        <taxon>Nematoda</taxon>
        <taxon>Chromadorea</taxon>
        <taxon>Rhabditida</taxon>
        <taxon>Spirurina</taxon>
        <taxon>Spiruromorpha</taxon>
        <taxon>Filarioidea</taxon>
        <taxon>Onchocercidae</taxon>
        <taxon>Brugia</taxon>
    </lineage>
</organism>
<gene>
    <name evidence="1" type="primary">Bm13100</name>
    <name evidence="1" type="ORF">BM_Bm13100</name>
</gene>
<reference evidence="1" key="1">
    <citation type="journal article" date="2007" name="Science">
        <title>Draft genome of the filarial nematode parasite Brugia malayi.</title>
        <authorList>
            <person name="Ghedin E."/>
            <person name="Wang S."/>
            <person name="Spiro D."/>
            <person name="Caler E."/>
            <person name="Zhao Q."/>
            <person name="Crabtree J."/>
            <person name="Allen J.E."/>
            <person name="Delcher A.L."/>
            <person name="Guiliano D.B."/>
            <person name="Miranda-Saavedra D."/>
            <person name="Angiuoli S.V."/>
            <person name="Creasy T."/>
            <person name="Amedeo P."/>
            <person name="Haas B."/>
            <person name="El-Sayed N.M."/>
            <person name="Wortman J.R."/>
            <person name="Feldblyum T."/>
            <person name="Tallon L."/>
            <person name="Schatz M."/>
            <person name="Shumway M."/>
            <person name="Koo H."/>
            <person name="Salzberg S.L."/>
            <person name="Schobel S."/>
            <person name="Pertea M."/>
            <person name="Pop M."/>
            <person name="White O."/>
            <person name="Barton G.J."/>
            <person name="Carlow C.K."/>
            <person name="Crawford M.J."/>
            <person name="Daub J."/>
            <person name="Dimmic M.W."/>
            <person name="Estes C.F."/>
            <person name="Foster J.M."/>
            <person name="Ganatra M."/>
            <person name="Gregory W.F."/>
            <person name="Johnson N.M."/>
            <person name="Jin J."/>
            <person name="Komuniecki R."/>
            <person name="Korf I."/>
            <person name="Kumar S."/>
            <person name="Laney S."/>
            <person name="Li B.W."/>
            <person name="Li W."/>
            <person name="Lindblom T.H."/>
            <person name="Lustigman S."/>
            <person name="Ma D."/>
            <person name="Maina C.V."/>
            <person name="Martin D.M."/>
            <person name="McCarter J.P."/>
            <person name="McReynolds L."/>
            <person name="Mitreva M."/>
            <person name="Nutman T.B."/>
            <person name="Parkinson J."/>
            <person name="Peregrin-Alvarez J.M."/>
            <person name="Poole C."/>
            <person name="Ren Q."/>
            <person name="Saunders L."/>
            <person name="Sluder A.E."/>
            <person name="Smith K."/>
            <person name="Stanke M."/>
            <person name="Unnasch T.R."/>
            <person name="Ware J."/>
            <person name="Wei A.D."/>
            <person name="Weil G."/>
            <person name="Williams D.J."/>
            <person name="Zhang Y."/>
            <person name="Williams S.A."/>
            <person name="Fraser-Liggett C."/>
            <person name="Slatko B."/>
            <person name="Blaxter M.L."/>
            <person name="Scott A.L."/>
        </authorList>
    </citation>
    <scope>NUCLEOTIDE SEQUENCE</scope>
    <source>
        <strain evidence="1">FR3</strain>
    </source>
</reference>
<proteinExistence type="predicted"/>
<accession>A0A1I9G2B4</accession>
<dbReference type="AlphaFoldDB" id="A0A1I9G2B4"/>
<dbReference type="EMBL" id="LN856957">
    <property type="protein sequence ID" value="CDP95840.1"/>
    <property type="molecule type" value="Genomic_DNA"/>
</dbReference>
<evidence type="ECO:0000313" key="1">
    <source>
        <dbReference type="EMBL" id="CDP95840.1"/>
    </source>
</evidence>
<name>A0A1I9G2B4_BRUMA</name>
<sequence length="70" mass="8256">MHCVHNKQKFITINILKNEAINSNCMYGIYTLQYSTVISDELRISRKISRSRIFPSSDDDSKSQKRYCHE</sequence>